<feature type="domain" description="DUF4145" evidence="1">
    <location>
        <begin position="112"/>
        <end position="201"/>
    </location>
</feature>
<comment type="caution">
    <text evidence="3">The sequence shown here is derived from an EMBL/GenBank/DDBJ whole genome shotgun (WGS) entry which is preliminary data.</text>
</comment>
<evidence type="ECO:0000259" key="2">
    <source>
        <dbReference type="Pfam" id="PF18743"/>
    </source>
</evidence>
<dbReference type="InterPro" id="IPR040902">
    <property type="entry name" value="AHJR-like"/>
</dbReference>
<dbReference type="Proteomes" id="UP000639859">
    <property type="component" value="Unassembled WGS sequence"/>
</dbReference>
<dbReference type="Pfam" id="PF18743">
    <property type="entry name" value="AHJR-like"/>
    <property type="match status" value="1"/>
</dbReference>
<name>A0ABS0SWL7_9CAUL</name>
<reference evidence="3 4" key="1">
    <citation type="submission" date="2020-11" db="EMBL/GenBank/DDBJ databases">
        <title>genome sequence of strain KACC 18849.</title>
        <authorList>
            <person name="Gao J."/>
            <person name="Zhang X."/>
        </authorList>
    </citation>
    <scope>NUCLEOTIDE SEQUENCE [LARGE SCALE GENOMIC DNA]</scope>
    <source>
        <strain evidence="3 4">KACC 18849</strain>
    </source>
</reference>
<dbReference type="EMBL" id="JADWOX010000005">
    <property type="protein sequence ID" value="MBI1683996.1"/>
    <property type="molecule type" value="Genomic_DNA"/>
</dbReference>
<dbReference type="InterPro" id="IPR025285">
    <property type="entry name" value="DUF4145"/>
</dbReference>
<evidence type="ECO:0000313" key="4">
    <source>
        <dbReference type="Proteomes" id="UP000639859"/>
    </source>
</evidence>
<organism evidence="3 4">
    <name type="scientific">Caulobacter hibisci</name>
    <dbReference type="NCBI Taxonomy" id="2035993"/>
    <lineage>
        <taxon>Bacteria</taxon>
        <taxon>Pseudomonadati</taxon>
        <taxon>Pseudomonadota</taxon>
        <taxon>Alphaproteobacteria</taxon>
        <taxon>Caulobacterales</taxon>
        <taxon>Caulobacteraceae</taxon>
        <taxon>Caulobacter</taxon>
    </lineage>
</organism>
<accession>A0ABS0SWL7</accession>
<evidence type="ECO:0000259" key="1">
    <source>
        <dbReference type="Pfam" id="PF13643"/>
    </source>
</evidence>
<feature type="domain" description="REase AHJR-like" evidence="2">
    <location>
        <begin position="6"/>
        <end position="107"/>
    </location>
</feature>
<keyword evidence="4" id="KW-1185">Reference proteome</keyword>
<evidence type="ECO:0000313" key="3">
    <source>
        <dbReference type="EMBL" id="MBI1683996.1"/>
    </source>
</evidence>
<dbReference type="Pfam" id="PF13643">
    <property type="entry name" value="DUF4145"/>
    <property type="match status" value="1"/>
</dbReference>
<sequence length="212" mass="23833">MASAVLNEQAMLDSLEARWASEGYQLIREPKREQLPAFLRGFQPDAIAVGRAPSLVIEVMRSRSPSADTKVRQLQSLFADHPEWRLEVIYASPEGVPMTIATNQEVRVALDEVRRVTDVAPRAALLMAWSILEAICRRLEPNLMARSLSPRSLIDVVISTGRLPQTEFQFLRQMADMRNAVAHGLLDREPSRAEVQRLIQISDTLNGEPRPV</sequence>
<protein>
    <submittedName>
        <fullName evidence="3">DUF4145 domain-containing protein</fullName>
    </submittedName>
</protein>
<proteinExistence type="predicted"/>
<gene>
    <name evidence="3" type="ORF">I4Q42_09975</name>
</gene>